<keyword evidence="3" id="KW-1185">Reference proteome</keyword>
<name>A0AAN8F803_TRICO</name>
<dbReference type="GO" id="GO:0006013">
    <property type="term" value="P:mannose metabolic process"/>
    <property type="evidence" value="ECO:0007669"/>
    <property type="project" value="InterPro"/>
</dbReference>
<comment type="caution">
    <text evidence="2">The sequence shown here is derived from an EMBL/GenBank/DDBJ whole genome shotgun (WGS) entry which is preliminary data.</text>
</comment>
<organism evidence="2 3">
    <name type="scientific">Trichostrongylus colubriformis</name>
    <name type="common">Black scour worm</name>
    <dbReference type="NCBI Taxonomy" id="6319"/>
    <lineage>
        <taxon>Eukaryota</taxon>
        <taxon>Metazoa</taxon>
        <taxon>Ecdysozoa</taxon>
        <taxon>Nematoda</taxon>
        <taxon>Chromadorea</taxon>
        <taxon>Rhabditida</taxon>
        <taxon>Rhabditina</taxon>
        <taxon>Rhabditomorpha</taxon>
        <taxon>Strongyloidea</taxon>
        <taxon>Trichostrongylidae</taxon>
        <taxon>Trichostrongylus</taxon>
    </lineage>
</organism>
<dbReference type="GO" id="GO:0006491">
    <property type="term" value="P:N-glycan processing"/>
    <property type="evidence" value="ECO:0007669"/>
    <property type="project" value="TreeGrafter"/>
</dbReference>
<dbReference type="GO" id="GO:0030246">
    <property type="term" value="F:carbohydrate binding"/>
    <property type="evidence" value="ECO:0007669"/>
    <property type="project" value="InterPro"/>
</dbReference>
<dbReference type="InterPro" id="IPR011682">
    <property type="entry name" value="Glyco_hydro_38_C"/>
</dbReference>
<proteinExistence type="predicted"/>
<gene>
    <name evidence="2" type="ORF">GCK32_012250</name>
</gene>
<evidence type="ECO:0000259" key="1">
    <source>
        <dbReference type="Pfam" id="PF07748"/>
    </source>
</evidence>
<dbReference type="EMBL" id="WIXE01020621">
    <property type="protein sequence ID" value="KAK5969087.1"/>
    <property type="molecule type" value="Genomic_DNA"/>
</dbReference>
<evidence type="ECO:0000313" key="2">
    <source>
        <dbReference type="EMBL" id="KAK5969087.1"/>
    </source>
</evidence>
<dbReference type="Proteomes" id="UP001331761">
    <property type="component" value="Unassembled WGS sequence"/>
</dbReference>
<sequence length="410" mass="45243">MAKSDLPASAFDFKSITGDTFSLKSELLEATFSTANGLLKSVIPLGHKKIDVNLHYVRYGARPLKQMGTGGGDNMSGAYLFLPDGPAKALDQNAQQFVVVDGPIMKKVFVVGPQNLEILQVYSLAVNSPSVEIVNEVDIRSTSNFELAMRMDTNIESGNDLYTDLNGLQMIRRRRHLDKLPLQAHFYPMPSAAYIEDASTRFSLHGNQPLGVSSLEPGQLEVMLDRRLNQHDNRGLDQGVLDNHRTLSRFRLLVEPLAPSESKNPAEERLGFHSIVGLAQSMELHYPHIRMVSSAKPSDDTASGMTSSLPCDIHVVSFRTLAGPTNYNGDRTASPKNEAAFILHRSLTDCRSKLKLKSDCDRQGNSISPKTLFPSIRSVQEASLTLLYEGKESSKVTMQPQDITSVKLSW</sequence>
<dbReference type="Pfam" id="PF07748">
    <property type="entry name" value="Glyco_hydro_38C"/>
    <property type="match status" value="1"/>
</dbReference>
<dbReference type="SUPFAM" id="SSF74650">
    <property type="entry name" value="Galactose mutarotase-like"/>
    <property type="match status" value="1"/>
</dbReference>
<dbReference type="GO" id="GO:0004559">
    <property type="term" value="F:alpha-mannosidase activity"/>
    <property type="evidence" value="ECO:0007669"/>
    <property type="project" value="InterPro"/>
</dbReference>
<dbReference type="PANTHER" id="PTHR11607:SF3">
    <property type="entry name" value="LYSOSOMAL ALPHA-MANNOSIDASE"/>
    <property type="match status" value="1"/>
</dbReference>
<dbReference type="PANTHER" id="PTHR11607">
    <property type="entry name" value="ALPHA-MANNOSIDASE"/>
    <property type="match status" value="1"/>
</dbReference>
<reference evidence="2 3" key="1">
    <citation type="submission" date="2019-10" db="EMBL/GenBank/DDBJ databases">
        <title>Assembly and Annotation for the nematode Trichostrongylus colubriformis.</title>
        <authorList>
            <person name="Martin J."/>
        </authorList>
    </citation>
    <scope>NUCLEOTIDE SEQUENCE [LARGE SCALE GENOMIC DNA]</scope>
    <source>
        <strain evidence="2">G859</strain>
        <tissue evidence="2">Whole worm</tissue>
    </source>
</reference>
<protein>
    <submittedName>
        <fullName evidence="2">Alpha-mannosidase 2</fullName>
    </submittedName>
</protein>
<dbReference type="InterPro" id="IPR011013">
    <property type="entry name" value="Gal_mutarotase_sf_dom"/>
</dbReference>
<feature type="domain" description="Glycosyl hydrolase family 38 C-terminal" evidence="1">
    <location>
        <begin position="25"/>
        <end position="234"/>
    </location>
</feature>
<dbReference type="Gene3D" id="2.70.98.30">
    <property type="entry name" value="Golgi alpha-mannosidase II, domain 4"/>
    <property type="match status" value="1"/>
</dbReference>
<accession>A0AAN8F803</accession>
<evidence type="ECO:0000313" key="3">
    <source>
        <dbReference type="Proteomes" id="UP001331761"/>
    </source>
</evidence>
<dbReference type="InterPro" id="IPR050843">
    <property type="entry name" value="Glycosyl_Hydrlase_38"/>
</dbReference>
<dbReference type="AlphaFoldDB" id="A0AAN8F803"/>
<dbReference type="GO" id="GO:0000139">
    <property type="term" value="C:Golgi membrane"/>
    <property type="evidence" value="ECO:0007669"/>
    <property type="project" value="TreeGrafter"/>
</dbReference>